<feature type="modified residue" description="N6-(pyridoxal phosphate)lysine" evidence="6">
    <location>
        <position position="225"/>
    </location>
</feature>
<dbReference type="InterPro" id="IPR005861">
    <property type="entry name" value="HisP_aminotrans"/>
</dbReference>
<evidence type="ECO:0000313" key="9">
    <source>
        <dbReference type="Proteomes" id="UP000005439"/>
    </source>
</evidence>
<dbReference type="EC" id="2.6.1.9" evidence="6"/>
<evidence type="ECO:0000256" key="2">
    <source>
        <dbReference type="ARBA" id="ARBA00011738"/>
    </source>
</evidence>
<reference evidence="9" key="1">
    <citation type="submission" date="2011-12" db="EMBL/GenBank/DDBJ databases">
        <title>The complete genome of chromosome of Sulfobacillus acidophilus DSM 10332.</title>
        <authorList>
            <person name="Lucas S."/>
            <person name="Han J."/>
            <person name="Lapidus A."/>
            <person name="Bruce D."/>
            <person name="Goodwin L."/>
            <person name="Pitluck S."/>
            <person name="Peters L."/>
            <person name="Kyrpides N."/>
            <person name="Mavromatis K."/>
            <person name="Ivanova N."/>
            <person name="Mikhailova N."/>
            <person name="Chertkov O."/>
            <person name="Saunders E."/>
            <person name="Detter J.C."/>
            <person name="Tapia R."/>
            <person name="Han C."/>
            <person name="Land M."/>
            <person name="Hauser L."/>
            <person name="Markowitz V."/>
            <person name="Cheng J.-F."/>
            <person name="Hugenholtz P."/>
            <person name="Woyke T."/>
            <person name="Wu D."/>
            <person name="Pukall R."/>
            <person name="Gehrich-Schroeter G."/>
            <person name="Schneider S."/>
            <person name="Klenk H.-P."/>
            <person name="Eisen J.A."/>
        </authorList>
    </citation>
    <scope>NUCLEOTIDE SEQUENCE [LARGE SCALE GENOMIC DNA]</scope>
    <source>
        <strain evidence="9">ATCC 700253 / DSM 10332 / NAL</strain>
    </source>
</reference>
<evidence type="ECO:0000256" key="4">
    <source>
        <dbReference type="ARBA" id="ARBA00022679"/>
    </source>
</evidence>
<dbReference type="PANTHER" id="PTHR43643:SF3">
    <property type="entry name" value="HISTIDINOL-PHOSPHATE AMINOTRANSFERASE"/>
    <property type="match status" value="1"/>
</dbReference>
<accession>G8TXY5</accession>
<dbReference type="SUPFAM" id="SSF53383">
    <property type="entry name" value="PLP-dependent transferases"/>
    <property type="match status" value="1"/>
</dbReference>
<keyword evidence="4 6" id="KW-0808">Transferase</keyword>
<dbReference type="HOGENOM" id="CLU_017584_3_3_9"/>
<dbReference type="KEGG" id="sap:Sulac_2729"/>
<dbReference type="PATRIC" id="fig|679936.5.peg.2822"/>
<keyword evidence="5 6" id="KW-0663">Pyridoxal phosphate</keyword>
<dbReference type="GO" id="GO:0000105">
    <property type="term" value="P:L-histidine biosynthetic process"/>
    <property type="evidence" value="ECO:0007669"/>
    <property type="project" value="UniProtKB-UniRule"/>
</dbReference>
<dbReference type="STRING" id="679936.Sulac_2729"/>
<protein>
    <recommendedName>
        <fullName evidence="6">Histidinol-phosphate aminotransferase</fullName>
        <ecNumber evidence="6">2.6.1.9</ecNumber>
    </recommendedName>
    <alternativeName>
        <fullName evidence="6">Imidazole acetol-phosphate transaminase</fullName>
    </alternativeName>
</protein>
<dbReference type="Pfam" id="PF00155">
    <property type="entry name" value="Aminotran_1_2"/>
    <property type="match status" value="1"/>
</dbReference>
<dbReference type="InterPro" id="IPR015421">
    <property type="entry name" value="PyrdxlP-dep_Trfase_major"/>
</dbReference>
<feature type="domain" description="Aminotransferase class I/classII large" evidence="7">
    <location>
        <begin position="32"/>
        <end position="347"/>
    </location>
</feature>
<dbReference type="EMBL" id="CP003179">
    <property type="protein sequence ID" value="AEW06191.1"/>
    <property type="molecule type" value="Genomic_DNA"/>
</dbReference>
<name>G8TXY5_SULAD</name>
<evidence type="ECO:0000256" key="3">
    <source>
        <dbReference type="ARBA" id="ARBA00022576"/>
    </source>
</evidence>
<dbReference type="Gene3D" id="3.40.640.10">
    <property type="entry name" value="Type I PLP-dependent aspartate aminotransferase-like (Major domain)"/>
    <property type="match status" value="1"/>
</dbReference>
<reference evidence="8 9" key="2">
    <citation type="journal article" date="2012" name="Stand. Genomic Sci.">
        <title>Complete genome sequence of the moderately thermophilic mineral-sulfide-oxidizing firmicute Sulfobacillus acidophilus type strain (NAL(T)).</title>
        <authorList>
            <person name="Anderson I."/>
            <person name="Chertkov O."/>
            <person name="Chen A."/>
            <person name="Saunders E."/>
            <person name="Lapidus A."/>
            <person name="Nolan M."/>
            <person name="Lucas S."/>
            <person name="Hammon N."/>
            <person name="Deshpande S."/>
            <person name="Cheng J.F."/>
            <person name="Han C."/>
            <person name="Tapia R."/>
            <person name="Goodwin L.A."/>
            <person name="Pitluck S."/>
            <person name="Liolios K."/>
            <person name="Pagani I."/>
            <person name="Ivanova N."/>
            <person name="Mikhailova N."/>
            <person name="Pati A."/>
            <person name="Palaniappan K."/>
            <person name="Land M."/>
            <person name="Pan C."/>
            <person name="Rohde M."/>
            <person name="Pukall R."/>
            <person name="Goker M."/>
            <person name="Detter J.C."/>
            <person name="Woyke T."/>
            <person name="Bristow J."/>
            <person name="Eisen J.A."/>
            <person name="Markowitz V."/>
            <person name="Hugenholtz P."/>
            <person name="Kyrpides N.C."/>
            <person name="Klenk H.P."/>
            <person name="Mavromatis K."/>
        </authorList>
    </citation>
    <scope>NUCLEOTIDE SEQUENCE [LARGE SCALE GENOMIC DNA]</scope>
    <source>
        <strain evidence="9">ATCC 700253 / DSM 10332 / NAL</strain>
    </source>
</reference>
<proteinExistence type="inferred from homology"/>
<keyword evidence="6" id="KW-0368">Histidine biosynthesis</keyword>
<dbReference type="HAMAP" id="MF_01023">
    <property type="entry name" value="HisC_aminotrans_2"/>
    <property type="match status" value="1"/>
</dbReference>
<dbReference type="InterPro" id="IPR004839">
    <property type="entry name" value="Aminotransferase_I/II_large"/>
</dbReference>
<evidence type="ECO:0000256" key="6">
    <source>
        <dbReference type="HAMAP-Rule" id="MF_01023"/>
    </source>
</evidence>
<comment type="pathway">
    <text evidence="6">Amino-acid biosynthesis; L-histidine biosynthesis; L-histidine from 5-phospho-alpha-D-ribose 1-diphosphate: step 7/9.</text>
</comment>
<dbReference type="Gene3D" id="3.90.1150.10">
    <property type="entry name" value="Aspartate Aminotransferase, domain 1"/>
    <property type="match status" value="1"/>
</dbReference>
<evidence type="ECO:0000259" key="7">
    <source>
        <dbReference type="Pfam" id="PF00155"/>
    </source>
</evidence>
<comment type="similarity">
    <text evidence="6">Belongs to the class-II pyridoxal-phosphate-dependent aminotransferase family. Histidinol-phosphate aminotransferase subfamily.</text>
</comment>
<keyword evidence="6" id="KW-0028">Amino-acid biosynthesis</keyword>
<sequence>MTIQPRPDIEALHGYSPGRSQALVARETGRQHIIKLASNESLWGPSERARQAAEDMLAAVYRYPEVQPPELLEALAERHGIDPRQIIVGNGADEILRLVAQAYVAPGQSVLYPQPGFSAYGFAATLVSGTGIPVPLTPDGRNDLTRTLDAIRPDTRLIYLCSPNNPTGGSITQAEWEAFLHQLPDGVLVVVDGAYWEFLDQPDVPDILGAIQSGYPVLMARTFSKLYALAGLRIGWAISTPDIIHTLQKVRDPFSLNLVGAAAAVGALGDSAYYEDVRHQTLAARAHFMDQLARRHIVPFPSQANFVTFPVPEPAETVAQKLEYQGFIVRPTTNFGLPGHIRVTMAPPAVLDQFWLAWDTIHPAT</sequence>
<comment type="subunit">
    <text evidence="2 6">Homodimer.</text>
</comment>
<dbReference type="Proteomes" id="UP000005439">
    <property type="component" value="Chromosome"/>
</dbReference>
<comment type="cofactor">
    <cofactor evidence="1 6">
        <name>pyridoxal 5'-phosphate</name>
        <dbReference type="ChEBI" id="CHEBI:597326"/>
    </cofactor>
</comment>
<dbReference type="NCBIfam" id="TIGR01141">
    <property type="entry name" value="hisC"/>
    <property type="match status" value="1"/>
</dbReference>
<dbReference type="CDD" id="cd00609">
    <property type="entry name" value="AAT_like"/>
    <property type="match status" value="1"/>
</dbReference>
<comment type="catalytic activity">
    <reaction evidence="6">
        <text>L-histidinol phosphate + 2-oxoglutarate = 3-(imidazol-4-yl)-2-oxopropyl phosphate + L-glutamate</text>
        <dbReference type="Rhea" id="RHEA:23744"/>
        <dbReference type="ChEBI" id="CHEBI:16810"/>
        <dbReference type="ChEBI" id="CHEBI:29985"/>
        <dbReference type="ChEBI" id="CHEBI:57766"/>
        <dbReference type="ChEBI" id="CHEBI:57980"/>
        <dbReference type="EC" id="2.6.1.9"/>
    </reaction>
</comment>
<organism evidence="8 9">
    <name type="scientific">Sulfobacillus acidophilus (strain ATCC 700253 / DSM 10332 / NAL)</name>
    <dbReference type="NCBI Taxonomy" id="679936"/>
    <lineage>
        <taxon>Bacteria</taxon>
        <taxon>Bacillati</taxon>
        <taxon>Bacillota</taxon>
        <taxon>Clostridia</taxon>
        <taxon>Eubacteriales</taxon>
        <taxon>Clostridiales Family XVII. Incertae Sedis</taxon>
        <taxon>Sulfobacillus</taxon>
    </lineage>
</organism>
<evidence type="ECO:0000313" key="8">
    <source>
        <dbReference type="EMBL" id="AEW06191.1"/>
    </source>
</evidence>
<dbReference type="InterPro" id="IPR015422">
    <property type="entry name" value="PyrdxlP-dep_Trfase_small"/>
</dbReference>
<dbReference type="InterPro" id="IPR015424">
    <property type="entry name" value="PyrdxlP-dep_Trfase"/>
</dbReference>
<dbReference type="PANTHER" id="PTHR43643">
    <property type="entry name" value="HISTIDINOL-PHOSPHATE AMINOTRANSFERASE 2"/>
    <property type="match status" value="1"/>
</dbReference>
<dbReference type="InterPro" id="IPR050106">
    <property type="entry name" value="HistidinolP_aminotransfase"/>
</dbReference>
<evidence type="ECO:0000256" key="1">
    <source>
        <dbReference type="ARBA" id="ARBA00001933"/>
    </source>
</evidence>
<dbReference type="AlphaFoldDB" id="G8TXY5"/>
<evidence type="ECO:0000256" key="5">
    <source>
        <dbReference type="ARBA" id="ARBA00022898"/>
    </source>
</evidence>
<keyword evidence="9" id="KW-1185">Reference proteome</keyword>
<dbReference type="UniPathway" id="UPA00031">
    <property type="reaction ID" value="UER00012"/>
</dbReference>
<keyword evidence="3 6" id="KW-0032">Aminotransferase</keyword>
<dbReference type="GO" id="GO:0030170">
    <property type="term" value="F:pyridoxal phosphate binding"/>
    <property type="evidence" value="ECO:0007669"/>
    <property type="project" value="InterPro"/>
</dbReference>
<dbReference type="GO" id="GO:0004400">
    <property type="term" value="F:histidinol-phosphate transaminase activity"/>
    <property type="evidence" value="ECO:0007669"/>
    <property type="project" value="UniProtKB-UniRule"/>
</dbReference>
<gene>
    <name evidence="6" type="primary">hisC</name>
    <name evidence="8" type="ordered locus">Sulac_2729</name>
</gene>